<evidence type="ECO:0000313" key="2">
    <source>
        <dbReference type="EMBL" id="GAA0167421.1"/>
    </source>
</evidence>
<feature type="region of interest" description="Disordered" evidence="1">
    <location>
        <begin position="1"/>
        <end position="20"/>
    </location>
</feature>
<name>A0AAV3QWR0_LITER</name>
<dbReference type="AlphaFoldDB" id="A0AAV3QWR0"/>
<dbReference type="Proteomes" id="UP001454036">
    <property type="component" value="Unassembled WGS sequence"/>
</dbReference>
<protein>
    <submittedName>
        <fullName evidence="2">Uncharacterized protein</fullName>
    </submittedName>
</protein>
<reference evidence="2 3" key="1">
    <citation type="submission" date="2024-01" db="EMBL/GenBank/DDBJ databases">
        <title>The complete chloroplast genome sequence of Lithospermum erythrorhizon: insights into the phylogenetic relationship among Boraginaceae species and the maternal lineages of purple gromwells.</title>
        <authorList>
            <person name="Okada T."/>
            <person name="Watanabe K."/>
        </authorList>
    </citation>
    <scope>NUCLEOTIDE SEQUENCE [LARGE SCALE GENOMIC DNA]</scope>
</reference>
<feature type="region of interest" description="Disordered" evidence="1">
    <location>
        <begin position="108"/>
        <end position="149"/>
    </location>
</feature>
<proteinExistence type="predicted"/>
<organism evidence="2 3">
    <name type="scientific">Lithospermum erythrorhizon</name>
    <name type="common">Purple gromwell</name>
    <name type="synonym">Lithospermum officinale var. erythrorhizon</name>
    <dbReference type="NCBI Taxonomy" id="34254"/>
    <lineage>
        <taxon>Eukaryota</taxon>
        <taxon>Viridiplantae</taxon>
        <taxon>Streptophyta</taxon>
        <taxon>Embryophyta</taxon>
        <taxon>Tracheophyta</taxon>
        <taxon>Spermatophyta</taxon>
        <taxon>Magnoliopsida</taxon>
        <taxon>eudicotyledons</taxon>
        <taxon>Gunneridae</taxon>
        <taxon>Pentapetalae</taxon>
        <taxon>asterids</taxon>
        <taxon>lamiids</taxon>
        <taxon>Boraginales</taxon>
        <taxon>Boraginaceae</taxon>
        <taxon>Boraginoideae</taxon>
        <taxon>Lithospermeae</taxon>
        <taxon>Lithospermum</taxon>
    </lineage>
</organism>
<dbReference type="PANTHER" id="PTHR33696:SF1">
    <property type="entry name" value="T22J18.15"/>
    <property type="match status" value="1"/>
</dbReference>
<keyword evidence="3" id="KW-1185">Reference proteome</keyword>
<accession>A0AAV3QWR0</accession>
<comment type="caution">
    <text evidence="2">The sequence shown here is derived from an EMBL/GenBank/DDBJ whole genome shotgun (WGS) entry which is preliminary data.</text>
</comment>
<dbReference type="InterPro" id="IPR007789">
    <property type="entry name" value="DUF688"/>
</dbReference>
<sequence>MAYATPHNTEHHRRPKNVFELEKHYSSPPIIFRRRSSHRSKCRSMSSFSTLSSNSTTSSSSLSSNYLEENHMFNKNIITNNINTNPITSSPSISFPSRIPFAWEKLPGIPKQQNQDSNKKLPLPPGVVTTGKTSSCNRQKNRDNNQAYSSKRYSMCSSEEMMGSFLEDPFFMAMVECSKDKNRRESTKMVATRTRSRGGRKSISSIVSSHLSDGIGMMNMYGSCKSSCTVSESSVVRLPSTTTYTETLFGRDRGRG</sequence>
<dbReference type="PANTHER" id="PTHR33696">
    <property type="entry name" value="T22J18.15-RELATED"/>
    <property type="match status" value="1"/>
</dbReference>
<evidence type="ECO:0000313" key="3">
    <source>
        <dbReference type="Proteomes" id="UP001454036"/>
    </source>
</evidence>
<dbReference type="EMBL" id="BAABME010023156">
    <property type="protein sequence ID" value="GAA0167421.1"/>
    <property type="molecule type" value="Genomic_DNA"/>
</dbReference>
<feature type="compositionally biased region" description="Polar residues" evidence="1">
    <location>
        <begin position="130"/>
        <end position="149"/>
    </location>
</feature>
<gene>
    <name evidence="2" type="ORF">LIER_40371</name>
</gene>
<dbReference type="Pfam" id="PF05097">
    <property type="entry name" value="DUF688"/>
    <property type="match status" value="1"/>
</dbReference>
<feature type="region of interest" description="Disordered" evidence="1">
    <location>
        <begin position="184"/>
        <end position="205"/>
    </location>
</feature>
<evidence type="ECO:0000256" key="1">
    <source>
        <dbReference type="SAM" id="MobiDB-lite"/>
    </source>
</evidence>